<organism evidence="2 3">
    <name type="scientific">Pycnococcus provasolii</name>
    <dbReference type="NCBI Taxonomy" id="41880"/>
    <lineage>
        <taxon>Eukaryota</taxon>
        <taxon>Viridiplantae</taxon>
        <taxon>Chlorophyta</taxon>
        <taxon>Pseudoscourfieldiophyceae</taxon>
        <taxon>Pseudoscourfieldiales</taxon>
        <taxon>Pycnococcaceae</taxon>
        <taxon>Pycnococcus</taxon>
    </lineage>
</organism>
<feature type="compositionally biased region" description="Low complexity" evidence="1">
    <location>
        <begin position="10"/>
        <end position="19"/>
    </location>
</feature>
<gene>
    <name evidence="2" type="ORF">PPROV_000973300</name>
</gene>
<reference evidence="2" key="1">
    <citation type="submission" date="2020-10" db="EMBL/GenBank/DDBJ databases">
        <title>Unveiling of a novel bifunctional photoreceptor, Dualchrome1, isolated from a cosmopolitan green alga.</title>
        <authorList>
            <person name="Suzuki S."/>
            <person name="Kawachi M."/>
        </authorList>
    </citation>
    <scope>NUCLEOTIDE SEQUENCE</scope>
    <source>
        <strain evidence="2">NIES 2893</strain>
    </source>
</reference>
<evidence type="ECO:0000313" key="2">
    <source>
        <dbReference type="EMBL" id="GHP11003.1"/>
    </source>
</evidence>
<keyword evidence="3" id="KW-1185">Reference proteome</keyword>
<accession>A0A830HW61</accession>
<sequence length="100" mass="11035">MQKPLKRAKSPASASKNKAGVGVKKDISKKQDHSRKSREALTKKGRRHFTPKTEQAAQRARGFETKEAKEVTKLINKRNEQSLAGKASAAGGAFKMFKPE</sequence>
<evidence type="ECO:0000313" key="3">
    <source>
        <dbReference type="Proteomes" id="UP000660262"/>
    </source>
</evidence>
<name>A0A830HW61_9CHLO</name>
<dbReference type="Proteomes" id="UP000660262">
    <property type="component" value="Unassembled WGS sequence"/>
</dbReference>
<comment type="caution">
    <text evidence="2">The sequence shown here is derived from an EMBL/GenBank/DDBJ whole genome shotgun (WGS) entry which is preliminary data.</text>
</comment>
<protein>
    <submittedName>
        <fullName evidence="2">Uncharacterized protein</fullName>
    </submittedName>
</protein>
<feature type="region of interest" description="Disordered" evidence="1">
    <location>
        <begin position="1"/>
        <end position="65"/>
    </location>
</feature>
<proteinExistence type="predicted"/>
<dbReference type="AlphaFoldDB" id="A0A830HW61"/>
<dbReference type="EMBL" id="BNJQ01000032">
    <property type="protein sequence ID" value="GHP11003.1"/>
    <property type="molecule type" value="Genomic_DNA"/>
</dbReference>
<evidence type="ECO:0000256" key="1">
    <source>
        <dbReference type="SAM" id="MobiDB-lite"/>
    </source>
</evidence>